<dbReference type="Proteomes" id="UP000288623">
    <property type="component" value="Unassembled WGS sequence"/>
</dbReference>
<dbReference type="SUPFAM" id="SSF53850">
    <property type="entry name" value="Periplasmic binding protein-like II"/>
    <property type="match status" value="1"/>
</dbReference>
<name>A0A433RQM5_9BACL</name>
<evidence type="ECO:0000313" key="2">
    <source>
        <dbReference type="Proteomes" id="UP000288623"/>
    </source>
</evidence>
<sequence>MLNQHDGAELLQSKKADIVIDLNPTKQKEYHAEKLISAPLKLIYSPKLLMAGDTKDARLHHLFTNNELAIGYLNEHVPVLQWLENEYPIHSFTGGKDSVFAIQLMQDQLVLGLLTEFLVEKELMKNELNALTIGDIANFYEVNIFASYNRNQQNIQSFLHSLRSSLT</sequence>
<reference evidence="1 2" key="1">
    <citation type="submission" date="2014-11" db="EMBL/GenBank/DDBJ databases">
        <title>Genome sequence and analysis of novel Kurthia sp.</title>
        <authorList>
            <person name="Lawson J.N."/>
            <person name="Gonzalez J.E."/>
            <person name="Rinauldi L."/>
            <person name="Xuan Z."/>
            <person name="Firman A."/>
            <person name="Shaddox L."/>
            <person name="Trudeau A."/>
            <person name="Shah S."/>
            <person name="Reiman D."/>
        </authorList>
    </citation>
    <scope>NUCLEOTIDE SEQUENCE [LARGE SCALE GENOMIC DNA]</scope>
    <source>
        <strain evidence="1 2">3B1D</strain>
    </source>
</reference>
<evidence type="ECO:0000313" key="1">
    <source>
        <dbReference type="EMBL" id="RUS53097.1"/>
    </source>
</evidence>
<protein>
    <recommendedName>
        <fullName evidence="3">LysR substrate-binding domain-containing protein</fullName>
    </recommendedName>
</protein>
<accession>A0A433RQM5</accession>
<proteinExistence type="predicted"/>
<evidence type="ECO:0008006" key="3">
    <source>
        <dbReference type="Google" id="ProtNLM"/>
    </source>
</evidence>
<organism evidence="1 2">
    <name type="scientific">Candidatus Kurthia intestinigallinarum</name>
    <dbReference type="NCBI Taxonomy" id="1562256"/>
    <lineage>
        <taxon>Bacteria</taxon>
        <taxon>Bacillati</taxon>
        <taxon>Bacillota</taxon>
        <taxon>Bacilli</taxon>
        <taxon>Bacillales</taxon>
        <taxon>Caryophanaceae</taxon>
        <taxon>Kurthia</taxon>
    </lineage>
</organism>
<keyword evidence="2" id="KW-1185">Reference proteome</keyword>
<gene>
    <name evidence="1" type="ORF">QI30_16240</name>
</gene>
<comment type="caution">
    <text evidence="1">The sequence shown here is derived from an EMBL/GenBank/DDBJ whole genome shotgun (WGS) entry which is preliminary data.</text>
</comment>
<dbReference type="AlphaFoldDB" id="A0A433RQM5"/>
<dbReference type="EMBL" id="JTFC01000041">
    <property type="protein sequence ID" value="RUS53097.1"/>
    <property type="molecule type" value="Genomic_DNA"/>
</dbReference>